<evidence type="ECO:0000259" key="5">
    <source>
        <dbReference type="PROSITE" id="PS50011"/>
    </source>
</evidence>
<dbReference type="Pfam" id="PF00069">
    <property type="entry name" value="Pkinase"/>
    <property type="match status" value="1"/>
</dbReference>
<dbReference type="Proteomes" id="UP000256345">
    <property type="component" value="Unassembled WGS sequence"/>
</dbReference>
<dbReference type="InterPro" id="IPR003018">
    <property type="entry name" value="GAF"/>
</dbReference>
<dbReference type="InterPro" id="IPR000719">
    <property type="entry name" value="Prot_kinase_dom"/>
</dbReference>
<dbReference type="Pfam" id="PF13191">
    <property type="entry name" value="AAA_16"/>
    <property type="match status" value="1"/>
</dbReference>
<dbReference type="Gene3D" id="3.40.50.300">
    <property type="entry name" value="P-loop containing nucleotide triphosphate hydrolases"/>
    <property type="match status" value="1"/>
</dbReference>
<dbReference type="SUPFAM" id="SSF52540">
    <property type="entry name" value="P-loop containing nucleoside triphosphate hydrolases"/>
    <property type="match status" value="1"/>
</dbReference>
<dbReference type="RefSeq" id="WP_116119812.1">
    <property type="nucleotide sequence ID" value="NZ_QUMU01000002.1"/>
</dbReference>
<dbReference type="PANTHER" id="PTHR43642:SF1">
    <property type="entry name" value="HYBRID SIGNAL TRANSDUCTION HISTIDINE KINASE G"/>
    <property type="match status" value="1"/>
</dbReference>
<dbReference type="PRINTS" id="PR00344">
    <property type="entry name" value="BCTRLSENSOR"/>
</dbReference>
<dbReference type="SMART" id="SM00387">
    <property type="entry name" value="HATPase_c"/>
    <property type="match status" value="1"/>
</dbReference>
<evidence type="ECO:0000313" key="8">
    <source>
        <dbReference type="Proteomes" id="UP000256345"/>
    </source>
</evidence>
<organism evidence="7 8">
    <name type="scientific">Archangium gephyra</name>
    <dbReference type="NCBI Taxonomy" id="48"/>
    <lineage>
        <taxon>Bacteria</taxon>
        <taxon>Pseudomonadati</taxon>
        <taxon>Myxococcota</taxon>
        <taxon>Myxococcia</taxon>
        <taxon>Myxococcales</taxon>
        <taxon>Cystobacterineae</taxon>
        <taxon>Archangiaceae</taxon>
        <taxon>Archangium</taxon>
    </lineage>
</organism>
<dbReference type="InterPro" id="IPR036890">
    <property type="entry name" value="HATPase_C_sf"/>
</dbReference>
<dbReference type="SUPFAM" id="SSF56112">
    <property type="entry name" value="Protein kinase-like (PK-like)"/>
    <property type="match status" value="1"/>
</dbReference>
<dbReference type="PROSITE" id="PS50109">
    <property type="entry name" value="HIS_KIN"/>
    <property type="match status" value="1"/>
</dbReference>
<dbReference type="SUPFAM" id="SSF55874">
    <property type="entry name" value="ATPase domain of HSP90 chaperone/DNA topoisomerase II/histidine kinase"/>
    <property type="match status" value="1"/>
</dbReference>
<dbReference type="Pfam" id="PF00512">
    <property type="entry name" value="HisKA"/>
    <property type="match status" value="1"/>
</dbReference>
<reference evidence="7 8" key="1">
    <citation type="submission" date="2018-08" db="EMBL/GenBank/DDBJ databases">
        <title>Genomic Encyclopedia of Archaeal and Bacterial Type Strains, Phase II (KMG-II): from individual species to whole genera.</title>
        <authorList>
            <person name="Goeker M."/>
        </authorList>
    </citation>
    <scope>NUCLEOTIDE SEQUENCE [LARGE SCALE GENOMIC DNA]</scope>
    <source>
        <strain evidence="7 8">DSM 2261</strain>
    </source>
</reference>
<evidence type="ECO:0000313" key="7">
    <source>
        <dbReference type="EMBL" id="REG35775.1"/>
    </source>
</evidence>
<dbReference type="CDD" id="cd00075">
    <property type="entry name" value="HATPase"/>
    <property type="match status" value="1"/>
</dbReference>
<dbReference type="SUPFAM" id="SSF55781">
    <property type="entry name" value="GAF domain-like"/>
    <property type="match status" value="2"/>
</dbReference>
<comment type="catalytic activity">
    <reaction evidence="1">
        <text>ATP + protein L-histidine = ADP + protein N-phospho-L-histidine.</text>
        <dbReference type="EC" id="2.7.13.3"/>
    </reaction>
</comment>
<name>A0ABX9K8J5_9BACT</name>
<evidence type="ECO:0000256" key="4">
    <source>
        <dbReference type="SAM" id="MobiDB-lite"/>
    </source>
</evidence>
<keyword evidence="3" id="KW-0597">Phosphoprotein</keyword>
<dbReference type="Gene3D" id="3.30.565.10">
    <property type="entry name" value="Histidine kinase-like ATPase, C-terminal domain"/>
    <property type="match status" value="1"/>
</dbReference>
<comment type="caution">
    <text evidence="7">The sequence shown here is derived from an EMBL/GenBank/DDBJ whole genome shotgun (WGS) entry which is preliminary data.</text>
</comment>
<dbReference type="InterPro" id="IPR005467">
    <property type="entry name" value="His_kinase_dom"/>
</dbReference>
<feature type="region of interest" description="Disordered" evidence="4">
    <location>
        <begin position="1870"/>
        <end position="1908"/>
    </location>
</feature>
<evidence type="ECO:0000256" key="2">
    <source>
        <dbReference type="ARBA" id="ARBA00012438"/>
    </source>
</evidence>
<dbReference type="EC" id="2.7.13.3" evidence="2"/>
<evidence type="ECO:0000256" key="1">
    <source>
        <dbReference type="ARBA" id="ARBA00000085"/>
    </source>
</evidence>
<dbReference type="Gene3D" id="3.30.450.40">
    <property type="match status" value="2"/>
</dbReference>
<dbReference type="PROSITE" id="PS50011">
    <property type="entry name" value="PROTEIN_KINASE_DOM"/>
    <property type="match status" value="1"/>
</dbReference>
<dbReference type="EMBL" id="QUMU01000002">
    <property type="protein sequence ID" value="REG35775.1"/>
    <property type="molecule type" value="Genomic_DNA"/>
</dbReference>
<dbReference type="InterPro" id="IPR003594">
    <property type="entry name" value="HATPase_dom"/>
</dbReference>
<dbReference type="InterPro" id="IPR053159">
    <property type="entry name" value="Hybrid_Histidine_Kinase"/>
</dbReference>
<dbReference type="SUPFAM" id="SSF47384">
    <property type="entry name" value="Homodimeric domain of signal transducing histidine kinase"/>
    <property type="match status" value="1"/>
</dbReference>
<evidence type="ECO:0000256" key="3">
    <source>
        <dbReference type="ARBA" id="ARBA00022553"/>
    </source>
</evidence>
<dbReference type="CDD" id="cd00082">
    <property type="entry name" value="HisKA"/>
    <property type="match status" value="1"/>
</dbReference>
<feature type="domain" description="Protein kinase" evidence="5">
    <location>
        <begin position="10"/>
        <end position="274"/>
    </location>
</feature>
<dbReference type="InterPro" id="IPR041664">
    <property type="entry name" value="AAA_16"/>
</dbReference>
<dbReference type="Pfam" id="PF01590">
    <property type="entry name" value="GAF"/>
    <property type="match status" value="2"/>
</dbReference>
<dbReference type="InterPro" id="IPR036097">
    <property type="entry name" value="HisK_dim/P_sf"/>
</dbReference>
<gene>
    <name evidence="7" type="ORF">ATI61_102143</name>
</gene>
<proteinExistence type="predicted"/>
<dbReference type="InterPro" id="IPR011009">
    <property type="entry name" value="Kinase-like_dom_sf"/>
</dbReference>
<dbReference type="CDD" id="cd14014">
    <property type="entry name" value="STKc_PknB_like"/>
    <property type="match status" value="1"/>
</dbReference>
<dbReference type="InterPro" id="IPR004358">
    <property type="entry name" value="Sig_transdc_His_kin-like_C"/>
</dbReference>
<dbReference type="InterPro" id="IPR027417">
    <property type="entry name" value="P-loop_NTPase"/>
</dbReference>
<protein>
    <recommendedName>
        <fullName evidence="2">histidine kinase</fullName>
        <ecNumber evidence="2">2.7.13.3</ecNumber>
    </recommendedName>
</protein>
<dbReference type="Pfam" id="PF02518">
    <property type="entry name" value="HATPase_c"/>
    <property type="match status" value="1"/>
</dbReference>
<evidence type="ECO:0000259" key="6">
    <source>
        <dbReference type="PROSITE" id="PS50109"/>
    </source>
</evidence>
<dbReference type="SMART" id="SM00388">
    <property type="entry name" value="HisKA"/>
    <property type="match status" value="1"/>
</dbReference>
<feature type="domain" description="Histidine kinase" evidence="6">
    <location>
        <begin position="1673"/>
        <end position="1888"/>
    </location>
</feature>
<sequence length="1908" mass="211620">MALHPTNEGAQGSQEIHRGRRYVVSRVWTGEGVSLILKQARRGSLASTSAAMLHHEFALLRELADAGVGGVVRPLALKEVAESVTLVLEDAGPLDLREWLKRHPSEPDTFLELAFQLAAILAKLHQHHVLHRDLNPSNIILAGEEPRVTVIDFDIATKAAGLAHAENLLGELELTLPYISPEQTGRMDRLVDHRSDLYSLGATFYEMLTGQPPFTSPDPVELVHAHLARPPLPPVLAHSKIPEVLSELVLKLLAKMPEERYQSAESLLADLQELRRRKRASRRLKPFELGRLDLARQLPLPERLYGREPELAELGATLERVQRGPSECVVVVGRAGIGKSALVHTLRQRLGRAGWFLSGKFDQLRRNVPYAPLVDAFHGLVRELLNEPAPLRDTWRRRLLEALGTQGGVLLEVLPQLEQLLGPQLPVAELGSTESEGRFHATFQAFIRAIASPRAPLVLFLDDLQWADPASLSLFQRLALDADSQHVLLVGACRPEATEPEQPVARTLAALREGGAALALLELSPLDLDALTALCCDTLRRGPAQVLPLAELVLRKTAGNPLFVTRFLRYLHQSGLLRFDLERGAWQWDPARLEQVGVTENVIELMLATIRRLPERTQRLLKVAACLGNRVELPLLATMMGMSVDETAAALWSTVQEGLLLPEDRGALYRFAHDRIQQAAYSLLPEGQKKQLHLEAGRLLRSTREPELDERLFEVADQLDLGAELVTDEAERLELARLNLQAGCKAKAASAFRSALGYLTRGLGFLPPDRWRSSYELTFRLHREAAECAYLTGEHALSEQLLTSALAQARSRLEKVDLYTHWLLACVMRRAYAEALQCGRKGLRLLDLELPEGPDLPQAFAAELAAVEGNLRGRSFEELLEAPPIEDPEQLASIRLLSEIITVCFFVDPALFAFTNVRLVNLTLKHGNTVHAASSYVLYGMRLGWHLGDYESGHAFGRLGVELSLRYDDPRQRSRTLLAFAVSANHWRAPLRTDVPLERQALTAGLASGDLQFADYTVSVTAYTLYSMGTGFSLLLSELESGLAFFRKRCVHQMIDSLLALRQAIRCLQDRTREGTRFADDGFDEAAFFSTNQNAFATLTLYRILRLQVSYLLGELEYARKMSREAEAHLDSIAGWFFAAEHNFYTSLVLAASCARATPEERTHLLAELSAHQHQLGLWAENCPENFRHKYELISAEVAHLEGRHVEAMRLYDSAIEGAHREEFLQDEALAQELAGRYFLTAGGKRLAHVYLRAAIEGYSRWGAQAKVSALEEEFPDVVSTEPVAWKTPDLPAAGGTGGGSAFDMLSILKAADTLVSEVVLDRLLDKLMTVCLEAAGAQRGALVLGEKDTLMVRALGTVSEPVALGRTPLKESEQVPRTIIEHACRTGESLVLAHAASRGAFVSDPYVARHAVKSALAVPIQRPPKAIGVLYLENNLATRAFTPERVRVLRLLSSQIAISLENSQLFERLRIEVEERRRAEQAVRFLAEWSLTLSESLDFETTLAKVARSVVPYLADWCVVDVIEKDGKIRPVTMAHVDPAKELILRRLNREYPHNWSTPEPVVRVLRTGQSVLFSELDDARLRRNNPYREERFFELLHAVSVRTGIIVPLTARGKTLGAIMFASAAPGRRYTEAELHLAEELARRAAVSIDNARLYGESQDAIHLRDDFLSVAAHELYTPITSLRLSVQGLLRRCGAELPEPLTRGIRSAEAQTRKLAKLIEELLDVTRIQSGRIHLRLEQVELLDVVQDVVERMGETISRANSALSLQLRTGVVGRWDRIRLEQVATNLLSNALKFGAGKPIDITIDQEGDTARLRVRDQGIGIAPDRLPHVFERFERAVSVEHYGGLGLGLHIVREIVSALGGTVRADSTPGEGTTLTVELPCSGPPSTGAEHREARDMASASSP</sequence>
<dbReference type="Gene3D" id="1.10.287.130">
    <property type="match status" value="1"/>
</dbReference>
<dbReference type="PANTHER" id="PTHR43642">
    <property type="entry name" value="HYBRID SIGNAL TRANSDUCTION HISTIDINE KINASE G"/>
    <property type="match status" value="1"/>
</dbReference>
<keyword evidence="8" id="KW-1185">Reference proteome</keyword>
<dbReference type="InterPro" id="IPR003661">
    <property type="entry name" value="HisK_dim/P_dom"/>
</dbReference>
<dbReference type="SMART" id="SM00065">
    <property type="entry name" value="GAF"/>
    <property type="match status" value="2"/>
</dbReference>
<dbReference type="InterPro" id="IPR029016">
    <property type="entry name" value="GAF-like_dom_sf"/>
</dbReference>
<accession>A0ABX9K8J5</accession>
<dbReference type="Gene3D" id="1.10.510.10">
    <property type="entry name" value="Transferase(Phosphotransferase) domain 1"/>
    <property type="match status" value="1"/>
</dbReference>